<gene>
    <name evidence="8" type="ORF">CRT60_06670</name>
</gene>
<dbReference type="Pfam" id="PF08544">
    <property type="entry name" value="GHMP_kinases_C"/>
    <property type="match status" value="1"/>
</dbReference>
<dbReference type="InterPro" id="IPR013750">
    <property type="entry name" value="GHMP_kinase_C_dom"/>
</dbReference>
<dbReference type="OrthoDB" id="7298003at2"/>
<keyword evidence="1" id="KW-0028">Amino-acid biosynthesis</keyword>
<evidence type="ECO:0000259" key="7">
    <source>
        <dbReference type="Pfam" id="PF08544"/>
    </source>
</evidence>
<dbReference type="GO" id="GO:0005524">
    <property type="term" value="F:ATP binding"/>
    <property type="evidence" value="ECO:0007669"/>
    <property type="project" value="UniProtKB-KW"/>
</dbReference>
<evidence type="ECO:0000256" key="5">
    <source>
        <dbReference type="ARBA" id="ARBA00022840"/>
    </source>
</evidence>
<name>A0A2B8BIT3_9PROT</name>
<keyword evidence="5" id="KW-0067">ATP-binding</keyword>
<evidence type="ECO:0000313" key="9">
    <source>
        <dbReference type="Proteomes" id="UP000225379"/>
    </source>
</evidence>
<dbReference type="PANTHER" id="PTHR20861:SF1">
    <property type="entry name" value="HOMOSERINE KINASE"/>
    <property type="match status" value="1"/>
</dbReference>
<dbReference type="GO" id="GO:0008652">
    <property type="term" value="P:amino acid biosynthetic process"/>
    <property type="evidence" value="ECO:0007669"/>
    <property type="project" value="UniProtKB-KW"/>
</dbReference>
<proteinExistence type="predicted"/>
<dbReference type="Proteomes" id="UP000225379">
    <property type="component" value="Unassembled WGS sequence"/>
</dbReference>
<feature type="domain" description="GHMP kinase N-terminal" evidence="6">
    <location>
        <begin position="85"/>
        <end position="156"/>
    </location>
</feature>
<reference evidence="9" key="1">
    <citation type="submission" date="2017-10" db="EMBL/GenBank/DDBJ databases">
        <authorList>
            <person name="Kravchenko I.K."/>
            <person name="Grouzdev D.S."/>
        </authorList>
    </citation>
    <scope>NUCLEOTIDE SEQUENCE [LARGE SCALE GENOMIC DNA]</scope>
    <source>
        <strain evidence="9">B2</strain>
    </source>
</reference>
<dbReference type="InterPro" id="IPR020568">
    <property type="entry name" value="Ribosomal_Su5_D2-typ_SF"/>
</dbReference>
<accession>A0A2B8BIT3</accession>
<dbReference type="PIRSF" id="PIRSF033887">
    <property type="entry name" value="PduX"/>
    <property type="match status" value="1"/>
</dbReference>
<evidence type="ECO:0000256" key="1">
    <source>
        <dbReference type="ARBA" id="ARBA00022605"/>
    </source>
</evidence>
<dbReference type="InterPro" id="IPR012363">
    <property type="entry name" value="PduX"/>
</dbReference>
<evidence type="ECO:0000259" key="6">
    <source>
        <dbReference type="Pfam" id="PF00288"/>
    </source>
</evidence>
<keyword evidence="4 8" id="KW-0418">Kinase</keyword>
<evidence type="ECO:0000256" key="2">
    <source>
        <dbReference type="ARBA" id="ARBA00022679"/>
    </source>
</evidence>
<dbReference type="InterPro" id="IPR006204">
    <property type="entry name" value="GHMP_kinase_N_dom"/>
</dbReference>
<evidence type="ECO:0000313" key="8">
    <source>
        <dbReference type="EMBL" id="PGH57670.1"/>
    </source>
</evidence>
<comment type="caution">
    <text evidence="8">The sequence shown here is derived from an EMBL/GenBank/DDBJ whole genome shotgun (WGS) entry which is preliminary data.</text>
</comment>
<keyword evidence="3" id="KW-0547">Nucleotide-binding</keyword>
<evidence type="ECO:0000256" key="3">
    <source>
        <dbReference type="ARBA" id="ARBA00022741"/>
    </source>
</evidence>
<evidence type="ECO:0000256" key="4">
    <source>
        <dbReference type="ARBA" id="ARBA00022777"/>
    </source>
</evidence>
<dbReference type="AlphaFoldDB" id="A0A2B8BIT3"/>
<dbReference type="EMBL" id="PDKW01000039">
    <property type="protein sequence ID" value="PGH57670.1"/>
    <property type="molecule type" value="Genomic_DNA"/>
</dbReference>
<feature type="domain" description="GHMP kinase C-terminal" evidence="7">
    <location>
        <begin position="222"/>
        <end position="293"/>
    </location>
</feature>
<dbReference type="PANTHER" id="PTHR20861">
    <property type="entry name" value="HOMOSERINE/4-DIPHOSPHOCYTIDYL-2-C-METHYL-D-ERYTHRITOL KINASE"/>
    <property type="match status" value="1"/>
</dbReference>
<sequence length="321" mass="33724">MPGDVISRFASVRLGTRGNQRKEHGFGQVNGHHGEILQGIFPDDAGHLHRGLVTLPCNIVSSTAVFRPAPGNLVTVPDDKLKAAEAARLTLDSLGLHDQGGHLTVESTIPVGLGMGSSTADVVAAIRAVADAHGAALGADEVARLAVRAETASDSIMHGDLTVLFAQREGIVLEHLGPALPPLEVLSVNTAPGALVDTVKQPPAEYDEWEIQAFRPLRGMLRRAIRTGDAALLGRVATASARISQRHLPKPAFEEINAIAASTGALGIQVAHSGTVVGLLFDPRNPATVRRVAEAAARLEAFGLPPAFHFRTDAVEVRHVA</sequence>
<dbReference type="SUPFAM" id="SSF54211">
    <property type="entry name" value="Ribosomal protein S5 domain 2-like"/>
    <property type="match status" value="1"/>
</dbReference>
<dbReference type="Pfam" id="PF00288">
    <property type="entry name" value="GHMP_kinases_N"/>
    <property type="match status" value="1"/>
</dbReference>
<dbReference type="InterPro" id="IPR014721">
    <property type="entry name" value="Ribsml_uS5_D2-typ_fold_subgr"/>
</dbReference>
<dbReference type="Gene3D" id="3.30.230.10">
    <property type="match status" value="1"/>
</dbReference>
<keyword evidence="2" id="KW-0808">Transferase</keyword>
<protein>
    <submittedName>
        <fullName evidence="8">Kinase</fullName>
    </submittedName>
</protein>
<organism evidence="8 9">
    <name type="scientific">Azospirillum palustre</name>
    <dbReference type="NCBI Taxonomy" id="2044885"/>
    <lineage>
        <taxon>Bacteria</taxon>
        <taxon>Pseudomonadati</taxon>
        <taxon>Pseudomonadota</taxon>
        <taxon>Alphaproteobacteria</taxon>
        <taxon>Rhodospirillales</taxon>
        <taxon>Azospirillaceae</taxon>
        <taxon>Azospirillum</taxon>
    </lineage>
</organism>
<dbReference type="GO" id="GO:0016301">
    <property type="term" value="F:kinase activity"/>
    <property type="evidence" value="ECO:0007669"/>
    <property type="project" value="UniProtKB-KW"/>
</dbReference>
<keyword evidence="9" id="KW-1185">Reference proteome</keyword>